<evidence type="ECO:0000256" key="6">
    <source>
        <dbReference type="SAM" id="Phobius"/>
    </source>
</evidence>
<evidence type="ECO:0000259" key="7">
    <source>
        <dbReference type="PROSITE" id="PS50011"/>
    </source>
</evidence>
<evidence type="ECO:0000256" key="3">
    <source>
        <dbReference type="ARBA" id="ARBA00022777"/>
    </source>
</evidence>
<evidence type="ECO:0000313" key="9">
    <source>
        <dbReference type="Proteomes" id="UP000886841"/>
    </source>
</evidence>
<keyword evidence="2 5" id="KW-0547">Nucleotide-binding</keyword>
<keyword evidence="4 5" id="KW-0067">ATP-binding</keyword>
<dbReference type="AlphaFoldDB" id="A0A9D1EM03"/>
<dbReference type="InterPro" id="IPR008266">
    <property type="entry name" value="Tyr_kinase_AS"/>
</dbReference>
<evidence type="ECO:0000256" key="1">
    <source>
        <dbReference type="ARBA" id="ARBA00022679"/>
    </source>
</evidence>
<evidence type="ECO:0000313" key="8">
    <source>
        <dbReference type="EMBL" id="HIR94147.1"/>
    </source>
</evidence>
<evidence type="ECO:0000256" key="4">
    <source>
        <dbReference type="ARBA" id="ARBA00022840"/>
    </source>
</evidence>
<dbReference type="GO" id="GO:0004674">
    <property type="term" value="F:protein serine/threonine kinase activity"/>
    <property type="evidence" value="ECO:0007669"/>
    <property type="project" value="UniProtKB-KW"/>
</dbReference>
<dbReference type="PROSITE" id="PS00109">
    <property type="entry name" value="PROTEIN_KINASE_TYR"/>
    <property type="match status" value="1"/>
</dbReference>
<keyword evidence="3 8" id="KW-0418">Kinase</keyword>
<reference evidence="8" key="2">
    <citation type="journal article" date="2021" name="PeerJ">
        <title>Extensive microbial diversity within the chicken gut microbiome revealed by metagenomics and culture.</title>
        <authorList>
            <person name="Gilroy R."/>
            <person name="Ravi A."/>
            <person name="Getino M."/>
            <person name="Pursley I."/>
            <person name="Horton D.L."/>
            <person name="Alikhan N.F."/>
            <person name="Baker D."/>
            <person name="Gharbi K."/>
            <person name="Hall N."/>
            <person name="Watson M."/>
            <person name="Adriaenssens E.M."/>
            <person name="Foster-Nyarko E."/>
            <person name="Jarju S."/>
            <person name="Secka A."/>
            <person name="Antonio M."/>
            <person name="Oren A."/>
            <person name="Chaudhuri R.R."/>
            <person name="La Ragione R."/>
            <person name="Hildebrand F."/>
            <person name="Pallen M.J."/>
        </authorList>
    </citation>
    <scope>NUCLEOTIDE SEQUENCE</scope>
    <source>
        <strain evidence="8">ChiSxjej1B13-7041</strain>
    </source>
</reference>
<feature type="binding site" evidence="5">
    <location>
        <position position="45"/>
    </location>
    <ligand>
        <name>ATP</name>
        <dbReference type="ChEBI" id="CHEBI:30616"/>
    </ligand>
</feature>
<feature type="domain" description="Protein kinase" evidence="7">
    <location>
        <begin position="16"/>
        <end position="294"/>
    </location>
</feature>
<dbReference type="InterPro" id="IPR011009">
    <property type="entry name" value="Kinase-like_dom_sf"/>
</dbReference>
<gene>
    <name evidence="8" type="ORF">IAB98_12085</name>
</gene>
<dbReference type="GO" id="GO:0005524">
    <property type="term" value="F:ATP binding"/>
    <property type="evidence" value="ECO:0007669"/>
    <property type="project" value="UniProtKB-UniRule"/>
</dbReference>
<sequence length="810" mass="91223">MKSRQLREGTLLDERYLIQEVLGQGGFGITYGAVNQRINQRVAIKELFWRDHVLREDGASDRISVISREEELDYQKLKEKFMREARILRDFAREPGVVQVLDYFEANNTAYLVMEYLEGMTFRQYLKTYGVFEPEDLFRRLLPLLDSLSRIHASGVIHRDISPDNIMVLEDGTFKLLDFGAARNYRTAAGGQYTAIARENYAPGEQFDRKGRQGPWTDIYALCATLYEGVTGSPPESAVQRMFLDELKKPSEMGAAIESSYEKIIMKGLQMSPANRYGDLEQLKKDVEDALPVLVEPDRRKRGLMAGILAGVAAACVLVGVLWYREYDRTHKFRNVTTETFQLTAHPEMTAEEFAQAQEKVEERLADMAGEDNYLLEVQGSTVTAILPLEEFEGREIRSVLEEEFVSVNEEKPFRYEYEIQAVWEDPNTSLLAGENQCLPQEVEGKTVTQIYAFSSDLASGQMTRGEWSNLLTDLKIRLDSLDTPYAFGLLYGNETKVVLRIAAEKTGEPINTTLGQNGGMYLCGRWVCDSLLLSRYSDLQEGAGPLTVEEDGKGGYRLACGVSGEDSVNRLREIREYGLRTGEPSLYLKVIGCGYLAGGVLEDPIGEGTVRLTEIYLREGEQGGQVSPSLLEYFCALINDTYLPASLLLETRTFQDEQGKILFGAQDEDYYGVKLAASPLEENFGHLTEQMEKDGWTVTRREGQTAWISLGLPADGQLFSRGFERAAELIRQYNLAEGRGNFYLCFTEEQGNERCRILLVDSGTQRSLSARLILGGETMEPYYEGALAAWQELSLGEGIVMEEPYLSEE</sequence>
<dbReference type="PROSITE" id="PS50011">
    <property type="entry name" value="PROTEIN_KINASE_DOM"/>
    <property type="match status" value="1"/>
</dbReference>
<dbReference type="Gene3D" id="1.10.510.10">
    <property type="entry name" value="Transferase(Phosphotransferase) domain 1"/>
    <property type="match status" value="1"/>
</dbReference>
<keyword evidence="8" id="KW-0723">Serine/threonine-protein kinase</keyword>
<dbReference type="Proteomes" id="UP000886841">
    <property type="component" value="Unassembled WGS sequence"/>
</dbReference>
<evidence type="ECO:0000256" key="2">
    <source>
        <dbReference type="ARBA" id="ARBA00022741"/>
    </source>
</evidence>
<keyword evidence="1" id="KW-0808">Transferase</keyword>
<dbReference type="Gene3D" id="3.30.200.20">
    <property type="entry name" value="Phosphorylase Kinase, domain 1"/>
    <property type="match status" value="1"/>
</dbReference>
<dbReference type="EMBL" id="DVHU01000108">
    <property type="protein sequence ID" value="HIR94147.1"/>
    <property type="molecule type" value="Genomic_DNA"/>
</dbReference>
<dbReference type="PROSITE" id="PS00107">
    <property type="entry name" value="PROTEIN_KINASE_ATP"/>
    <property type="match status" value="1"/>
</dbReference>
<keyword evidence="6" id="KW-0812">Transmembrane</keyword>
<name>A0A9D1EM03_9FIRM</name>
<dbReference type="PANTHER" id="PTHR43289:SF34">
    <property type="entry name" value="SERINE_THREONINE-PROTEIN KINASE YBDM-RELATED"/>
    <property type="match status" value="1"/>
</dbReference>
<organism evidence="8 9">
    <name type="scientific">Candidatus Egerieimonas intestinavium</name>
    <dbReference type="NCBI Taxonomy" id="2840777"/>
    <lineage>
        <taxon>Bacteria</taxon>
        <taxon>Bacillati</taxon>
        <taxon>Bacillota</taxon>
        <taxon>Clostridia</taxon>
        <taxon>Lachnospirales</taxon>
        <taxon>Lachnospiraceae</taxon>
        <taxon>Lachnospiraceae incertae sedis</taxon>
        <taxon>Candidatus Egerieimonas</taxon>
    </lineage>
</organism>
<keyword evidence="6" id="KW-1133">Transmembrane helix</keyword>
<comment type="caution">
    <text evidence="8">The sequence shown here is derived from an EMBL/GenBank/DDBJ whole genome shotgun (WGS) entry which is preliminary data.</text>
</comment>
<dbReference type="InterPro" id="IPR000719">
    <property type="entry name" value="Prot_kinase_dom"/>
</dbReference>
<dbReference type="InterPro" id="IPR017441">
    <property type="entry name" value="Protein_kinase_ATP_BS"/>
</dbReference>
<protein>
    <submittedName>
        <fullName evidence="8">Serine/threonine protein kinase</fullName>
    </submittedName>
</protein>
<dbReference type="SUPFAM" id="SSF56112">
    <property type="entry name" value="Protein kinase-like (PK-like)"/>
    <property type="match status" value="1"/>
</dbReference>
<evidence type="ECO:0000256" key="5">
    <source>
        <dbReference type="PROSITE-ProRule" id="PRU10141"/>
    </source>
</evidence>
<dbReference type="CDD" id="cd14014">
    <property type="entry name" value="STKc_PknB_like"/>
    <property type="match status" value="1"/>
</dbReference>
<accession>A0A9D1EM03</accession>
<proteinExistence type="predicted"/>
<keyword evidence="6" id="KW-0472">Membrane</keyword>
<feature type="transmembrane region" description="Helical" evidence="6">
    <location>
        <begin position="304"/>
        <end position="324"/>
    </location>
</feature>
<dbReference type="PANTHER" id="PTHR43289">
    <property type="entry name" value="MITOGEN-ACTIVATED PROTEIN KINASE KINASE KINASE 20-RELATED"/>
    <property type="match status" value="1"/>
</dbReference>
<reference evidence="8" key="1">
    <citation type="submission" date="2020-10" db="EMBL/GenBank/DDBJ databases">
        <authorList>
            <person name="Gilroy R."/>
        </authorList>
    </citation>
    <scope>NUCLEOTIDE SEQUENCE</scope>
    <source>
        <strain evidence="8">ChiSxjej1B13-7041</strain>
    </source>
</reference>
<dbReference type="Pfam" id="PF00069">
    <property type="entry name" value="Pkinase"/>
    <property type="match status" value="1"/>
</dbReference>